<keyword evidence="2" id="KW-1185">Reference proteome</keyword>
<reference evidence="1" key="1">
    <citation type="submission" date="2020-08" db="EMBL/GenBank/DDBJ databases">
        <title>Multicomponent nature underlies the extraordinary mechanical properties of spider dragline silk.</title>
        <authorList>
            <person name="Kono N."/>
            <person name="Nakamura H."/>
            <person name="Mori M."/>
            <person name="Yoshida Y."/>
            <person name="Ohtoshi R."/>
            <person name="Malay A.D."/>
            <person name="Moran D.A.P."/>
            <person name="Tomita M."/>
            <person name="Numata K."/>
            <person name="Arakawa K."/>
        </authorList>
    </citation>
    <scope>NUCLEOTIDE SEQUENCE</scope>
</reference>
<protein>
    <submittedName>
        <fullName evidence="1">Uncharacterized protein</fullName>
    </submittedName>
</protein>
<organism evidence="1 2">
    <name type="scientific">Nephila pilipes</name>
    <name type="common">Giant wood spider</name>
    <name type="synonym">Nephila maculata</name>
    <dbReference type="NCBI Taxonomy" id="299642"/>
    <lineage>
        <taxon>Eukaryota</taxon>
        <taxon>Metazoa</taxon>
        <taxon>Ecdysozoa</taxon>
        <taxon>Arthropoda</taxon>
        <taxon>Chelicerata</taxon>
        <taxon>Arachnida</taxon>
        <taxon>Araneae</taxon>
        <taxon>Araneomorphae</taxon>
        <taxon>Entelegynae</taxon>
        <taxon>Araneoidea</taxon>
        <taxon>Nephilidae</taxon>
        <taxon>Nephila</taxon>
    </lineage>
</organism>
<accession>A0A8X6UBG8</accession>
<comment type="caution">
    <text evidence="1">The sequence shown here is derived from an EMBL/GenBank/DDBJ whole genome shotgun (WGS) entry which is preliminary data.</text>
</comment>
<dbReference type="EMBL" id="BMAW01122090">
    <property type="protein sequence ID" value="GFT97404.1"/>
    <property type="molecule type" value="Genomic_DNA"/>
</dbReference>
<dbReference type="Proteomes" id="UP000887013">
    <property type="component" value="Unassembled WGS sequence"/>
</dbReference>
<evidence type="ECO:0000313" key="1">
    <source>
        <dbReference type="EMBL" id="GFT97404.1"/>
    </source>
</evidence>
<evidence type="ECO:0000313" key="2">
    <source>
        <dbReference type="Proteomes" id="UP000887013"/>
    </source>
</evidence>
<sequence length="87" mass="9856">MMELDRKACQHYYCMHVGGGGAYFQGDSHQRGYGMFSNLIRYITPIAMKAGKYLGKHLLNTGSKDVARVKRRSLLNTGVRRSHGFVF</sequence>
<proteinExistence type="predicted"/>
<dbReference type="AlphaFoldDB" id="A0A8X6UBG8"/>
<name>A0A8X6UBG8_NEPPI</name>
<gene>
    <name evidence="1" type="primary">AVEN_185867_1</name>
    <name evidence="1" type="ORF">NPIL_365461</name>
</gene>